<keyword evidence="8" id="KW-1185">Reference proteome</keyword>
<name>A0ABW2Y4Q1_9BIFI</name>
<dbReference type="RefSeq" id="WP_377938910.1">
    <property type="nucleotide sequence ID" value="NZ_JBHTHQ010000021.1"/>
</dbReference>
<organism evidence="7 8">
    <name type="scientific">Alloscardovia venturai</name>
    <dbReference type="NCBI Taxonomy" id="1769421"/>
    <lineage>
        <taxon>Bacteria</taxon>
        <taxon>Bacillati</taxon>
        <taxon>Actinomycetota</taxon>
        <taxon>Actinomycetes</taxon>
        <taxon>Bifidobacteriales</taxon>
        <taxon>Bifidobacteriaceae</taxon>
        <taxon>Alloscardovia</taxon>
    </lineage>
</organism>
<dbReference type="PANTHER" id="PTHR23542">
    <property type="match status" value="1"/>
</dbReference>
<keyword evidence="3 5" id="KW-1133">Transmembrane helix</keyword>
<evidence type="ECO:0000256" key="1">
    <source>
        <dbReference type="ARBA" id="ARBA00004651"/>
    </source>
</evidence>
<keyword evidence="2 5" id="KW-0812">Transmembrane</keyword>
<dbReference type="InterPro" id="IPR020846">
    <property type="entry name" value="MFS_dom"/>
</dbReference>
<protein>
    <submittedName>
        <fullName evidence="7">MFS transporter</fullName>
    </submittedName>
</protein>
<feature type="transmembrane region" description="Helical" evidence="5">
    <location>
        <begin position="63"/>
        <end position="84"/>
    </location>
</feature>
<gene>
    <name evidence="7" type="ORF">ACFQY8_05610</name>
</gene>
<sequence length="459" mass="49486">MSQWTSSNKYGKSLFQRVFGGYGELLSIKGTARYAIGAVIASMPFPMVGMCITISVQNIYGSYTLAGTLSAVQAISLAILTPIFGKLIDRFGQTRVSIPIVCAWIVAAVILMTCIQLRTPEWILYCIVPFMACIPPWGAMSRARWTYLLKNSEKSSEKINRAMGFSSILDEAMWMIGNPLSSILAVISGVLSFSVTGICVIVGAVLFLGVRSAEPPNQSDMARELGVTRKEYRTQLAAKAAQLSGQNSGHNLSDSQRDDVENNSIFSVGYIAICATWFGLGAFQSATGISIIAFAKEQHVQSFTGFVFACFSASALVGATLYGAKDWRIALWKRFYFCIVVVALGLSSFIFAHNIGVIMLTYLIVGVCQSPIWINGNQIILHLVPPARFTEAVAIMGAMNSIGGSVGNSIAGYFIDLYGSHGGFITVSVLAVLAVIISLTGMKQIREATLKPMLTSVEV</sequence>
<reference evidence="8" key="1">
    <citation type="journal article" date="2019" name="Int. J. Syst. Evol. Microbiol.">
        <title>The Global Catalogue of Microorganisms (GCM) 10K type strain sequencing project: providing services to taxonomists for standard genome sequencing and annotation.</title>
        <authorList>
            <consortium name="The Broad Institute Genomics Platform"/>
            <consortium name="The Broad Institute Genome Sequencing Center for Infectious Disease"/>
            <person name="Wu L."/>
            <person name="Ma J."/>
        </authorList>
    </citation>
    <scope>NUCLEOTIDE SEQUENCE [LARGE SCALE GENOMIC DNA]</scope>
    <source>
        <strain evidence="8">CCM 8604</strain>
    </source>
</reference>
<feature type="transmembrane region" description="Helical" evidence="5">
    <location>
        <begin position="96"/>
        <end position="115"/>
    </location>
</feature>
<dbReference type="InterPro" id="IPR011701">
    <property type="entry name" value="MFS"/>
</dbReference>
<dbReference type="PROSITE" id="PS50850">
    <property type="entry name" value="MFS"/>
    <property type="match status" value="1"/>
</dbReference>
<evidence type="ECO:0000259" key="6">
    <source>
        <dbReference type="PROSITE" id="PS50850"/>
    </source>
</evidence>
<dbReference type="Gene3D" id="1.20.1250.20">
    <property type="entry name" value="MFS general substrate transporter like domains"/>
    <property type="match status" value="2"/>
</dbReference>
<evidence type="ECO:0000256" key="5">
    <source>
        <dbReference type="SAM" id="Phobius"/>
    </source>
</evidence>
<dbReference type="SUPFAM" id="SSF103473">
    <property type="entry name" value="MFS general substrate transporter"/>
    <property type="match status" value="1"/>
</dbReference>
<comment type="caution">
    <text evidence="7">The sequence shown here is derived from an EMBL/GenBank/DDBJ whole genome shotgun (WGS) entry which is preliminary data.</text>
</comment>
<evidence type="ECO:0000313" key="8">
    <source>
        <dbReference type="Proteomes" id="UP001597036"/>
    </source>
</evidence>
<feature type="transmembrane region" description="Helical" evidence="5">
    <location>
        <begin position="335"/>
        <end position="353"/>
    </location>
</feature>
<keyword evidence="4 5" id="KW-0472">Membrane</keyword>
<evidence type="ECO:0000256" key="2">
    <source>
        <dbReference type="ARBA" id="ARBA00022692"/>
    </source>
</evidence>
<feature type="transmembrane region" description="Helical" evidence="5">
    <location>
        <begin position="303"/>
        <end position="323"/>
    </location>
</feature>
<feature type="transmembrane region" description="Helical" evidence="5">
    <location>
        <begin position="122"/>
        <end position="140"/>
    </location>
</feature>
<proteinExistence type="predicted"/>
<dbReference type="EMBL" id="JBHTHQ010000021">
    <property type="protein sequence ID" value="MFD0705217.1"/>
    <property type="molecule type" value="Genomic_DNA"/>
</dbReference>
<dbReference type="InterPro" id="IPR036259">
    <property type="entry name" value="MFS_trans_sf"/>
</dbReference>
<evidence type="ECO:0000313" key="7">
    <source>
        <dbReference type="EMBL" id="MFD0705217.1"/>
    </source>
</evidence>
<feature type="transmembrane region" description="Helical" evidence="5">
    <location>
        <begin position="183"/>
        <end position="208"/>
    </location>
</feature>
<dbReference type="Pfam" id="PF07690">
    <property type="entry name" value="MFS_1"/>
    <property type="match status" value="1"/>
</dbReference>
<accession>A0ABW2Y4Q1</accession>
<dbReference type="PANTHER" id="PTHR23542:SF1">
    <property type="entry name" value="MAJOR FACILITATOR SUPERFAMILY (MFS) PROFILE DOMAIN-CONTAINING PROTEIN"/>
    <property type="match status" value="1"/>
</dbReference>
<feature type="transmembrane region" description="Helical" evidence="5">
    <location>
        <begin position="421"/>
        <end position="442"/>
    </location>
</feature>
<evidence type="ECO:0000256" key="4">
    <source>
        <dbReference type="ARBA" id="ARBA00023136"/>
    </source>
</evidence>
<dbReference type="Proteomes" id="UP001597036">
    <property type="component" value="Unassembled WGS sequence"/>
</dbReference>
<feature type="transmembrane region" description="Helical" evidence="5">
    <location>
        <begin position="34"/>
        <end position="56"/>
    </location>
</feature>
<feature type="domain" description="Major facilitator superfamily (MFS) profile" evidence="6">
    <location>
        <begin position="265"/>
        <end position="459"/>
    </location>
</feature>
<evidence type="ECO:0000256" key="3">
    <source>
        <dbReference type="ARBA" id="ARBA00022989"/>
    </source>
</evidence>
<comment type="subcellular location">
    <subcellularLocation>
        <location evidence="1">Cell membrane</location>
        <topology evidence="1">Multi-pass membrane protein</topology>
    </subcellularLocation>
</comment>
<feature type="transmembrane region" description="Helical" evidence="5">
    <location>
        <begin position="265"/>
        <end position="283"/>
    </location>
</feature>